<name>A0ABT8S5B2_9BURK</name>
<gene>
    <name evidence="1" type="ORF">Q2T77_12855</name>
</gene>
<proteinExistence type="predicted"/>
<dbReference type="InterPro" id="IPR007544">
    <property type="entry name" value="ENCAP"/>
</dbReference>
<organism evidence="1 2">
    <name type="scientific">Variovorax ginsengisoli</name>
    <dbReference type="NCBI Taxonomy" id="363844"/>
    <lineage>
        <taxon>Bacteria</taxon>
        <taxon>Pseudomonadati</taxon>
        <taxon>Pseudomonadota</taxon>
        <taxon>Betaproteobacteria</taxon>
        <taxon>Burkholderiales</taxon>
        <taxon>Comamonadaceae</taxon>
        <taxon>Variovorax</taxon>
    </lineage>
</organism>
<dbReference type="Proteomes" id="UP001169027">
    <property type="component" value="Unassembled WGS sequence"/>
</dbReference>
<comment type="caution">
    <text evidence="1">The sequence shown here is derived from an EMBL/GenBank/DDBJ whole genome shotgun (WGS) entry which is preliminary data.</text>
</comment>
<sequence>MADNNQQVPWTDEQWARVRKVIQEEAARARVAAGFLPLVGPLPANTDYVTADTISYGEPGATPKLQIEDKTTVQLPTLQVRVFLRGAQMADPDMDSALQLFRRAANILARLEDTIVFGGLAGAGKLPPTASPVAQVLGGQQTNGLLQATKKVYPAGPKTQENRLVSAVSACIGELEADGHFGPFAVAFGHGFFNEVQTPEPGSLVLPQDRIIPFLGGGPLVRTSTLPAESGVVVALGADPVELVVATDVSLNFLQVTDEPQFVFRVYEKILLRIKEAKAVKVIRVAKDSKFFEPGEVGDTGAGSGS</sequence>
<dbReference type="EMBL" id="JAUKVY010000008">
    <property type="protein sequence ID" value="MDO1533182.1"/>
    <property type="molecule type" value="Genomic_DNA"/>
</dbReference>
<evidence type="ECO:0000313" key="2">
    <source>
        <dbReference type="Proteomes" id="UP001169027"/>
    </source>
</evidence>
<protein>
    <submittedName>
        <fullName evidence="1">Family 1 encapsulin nanocompartment shell protein</fullName>
    </submittedName>
</protein>
<dbReference type="RefSeq" id="WP_301809375.1">
    <property type="nucleotide sequence ID" value="NZ_JAUJZH010000008.1"/>
</dbReference>
<accession>A0ABT8S5B2</accession>
<keyword evidence="2" id="KW-1185">Reference proteome</keyword>
<evidence type="ECO:0000313" key="1">
    <source>
        <dbReference type="EMBL" id="MDO1533182.1"/>
    </source>
</evidence>
<dbReference type="Pfam" id="PF04454">
    <property type="entry name" value="Linocin_M18"/>
    <property type="match status" value="2"/>
</dbReference>
<reference evidence="1" key="1">
    <citation type="submission" date="2023-06" db="EMBL/GenBank/DDBJ databases">
        <authorList>
            <person name="Jiang Y."/>
            <person name="Liu Q."/>
        </authorList>
    </citation>
    <scope>NUCLEOTIDE SEQUENCE</scope>
    <source>
        <strain evidence="1">CGMCC 1.12090</strain>
    </source>
</reference>
<dbReference type="Gene3D" id="3.30.2400.30">
    <property type="match status" value="1"/>
</dbReference>